<accession>A0A8K0WTE4</accession>
<dbReference type="OrthoDB" id="4744521at2759"/>
<dbReference type="Proteomes" id="UP000813444">
    <property type="component" value="Unassembled WGS sequence"/>
</dbReference>
<dbReference type="EMBL" id="JAGPNK010000003">
    <property type="protein sequence ID" value="KAH7324181.1"/>
    <property type="molecule type" value="Genomic_DNA"/>
</dbReference>
<sequence length="346" mass="39809">MLQTTEVEQSVKTFELGWLKSDAQKPLARSENEQFRQAFKLANDFRLRESEKSLLAIASNYIVIGSCVLLSEKAWSAQCSDTIKAAIYGIACLFISSRMRAFENLVHEASHFNLFKTPSMHYHLQFLYAFPIFRVLEDYRRSHIIHHQYLGDPAKDPDLVRIFELGLDNVSDKPFYYLFALPFSGYIHWEYLSTTFADFWSSRSAYPSKAVFWATAITSIYLVPGLPRLASLYYVVPFFLILPIIRYWAEASEHLGMDMTGKFGNSRSNLGFVHTWFMHPHNDGYHAVHHLHAQVPFHQLPKAHEALMAENEAFRAKTIISTGFAETFQQIASKRISVKSISKAFQ</sequence>
<evidence type="ECO:0000259" key="1">
    <source>
        <dbReference type="Pfam" id="PF00487"/>
    </source>
</evidence>
<protein>
    <submittedName>
        <fullName evidence="2">Fatty acid desaturase-domain-containing protein</fullName>
    </submittedName>
</protein>
<keyword evidence="3" id="KW-1185">Reference proteome</keyword>
<organism evidence="2 3">
    <name type="scientific">Stachybotrys elegans</name>
    <dbReference type="NCBI Taxonomy" id="80388"/>
    <lineage>
        <taxon>Eukaryota</taxon>
        <taxon>Fungi</taxon>
        <taxon>Dikarya</taxon>
        <taxon>Ascomycota</taxon>
        <taxon>Pezizomycotina</taxon>
        <taxon>Sordariomycetes</taxon>
        <taxon>Hypocreomycetidae</taxon>
        <taxon>Hypocreales</taxon>
        <taxon>Stachybotryaceae</taxon>
        <taxon>Stachybotrys</taxon>
    </lineage>
</organism>
<dbReference type="GO" id="GO:0006629">
    <property type="term" value="P:lipid metabolic process"/>
    <property type="evidence" value="ECO:0007669"/>
    <property type="project" value="InterPro"/>
</dbReference>
<dbReference type="CDD" id="cd03510">
    <property type="entry name" value="Rhizobitoxine-FADS-like"/>
    <property type="match status" value="1"/>
</dbReference>
<feature type="domain" description="Fatty acid desaturase" evidence="1">
    <location>
        <begin position="90"/>
        <end position="312"/>
    </location>
</feature>
<dbReference type="AlphaFoldDB" id="A0A8K0WTE4"/>
<dbReference type="InterPro" id="IPR005804">
    <property type="entry name" value="FA_desaturase_dom"/>
</dbReference>
<evidence type="ECO:0000313" key="3">
    <source>
        <dbReference type="Proteomes" id="UP000813444"/>
    </source>
</evidence>
<comment type="caution">
    <text evidence="2">The sequence shown here is derived from an EMBL/GenBank/DDBJ whole genome shotgun (WGS) entry which is preliminary data.</text>
</comment>
<evidence type="ECO:0000313" key="2">
    <source>
        <dbReference type="EMBL" id="KAH7324181.1"/>
    </source>
</evidence>
<reference evidence="2" key="1">
    <citation type="journal article" date="2021" name="Nat. Commun.">
        <title>Genetic determinants of endophytism in the Arabidopsis root mycobiome.</title>
        <authorList>
            <person name="Mesny F."/>
            <person name="Miyauchi S."/>
            <person name="Thiergart T."/>
            <person name="Pickel B."/>
            <person name="Atanasova L."/>
            <person name="Karlsson M."/>
            <person name="Huettel B."/>
            <person name="Barry K.W."/>
            <person name="Haridas S."/>
            <person name="Chen C."/>
            <person name="Bauer D."/>
            <person name="Andreopoulos W."/>
            <person name="Pangilinan J."/>
            <person name="LaButti K."/>
            <person name="Riley R."/>
            <person name="Lipzen A."/>
            <person name="Clum A."/>
            <person name="Drula E."/>
            <person name="Henrissat B."/>
            <person name="Kohler A."/>
            <person name="Grigoriev I.V."/>
            <person name="Martin F.M."/>
            <person name="Hacquard S."/>
        </authorList>
    </citation>
    <scope>NUCLEOTIDE SEQUENCE</scope>
    <source>
        <strain evidence="2">MPI-CAGE-CH-0235</strain>
    </source>
</reference>
<name>A0A8K0WTE4_9HYPO</name>
<gene>
    <name evidence="2" type="ORF">B0I35DRAFT_475447</name>
</gene>
<proteinExistence type="predicted"/>
<dbReference type="Pfam" id="PF00487">
    <property type="entry name" value="FA_desaturase"/>
    <property type="match status" value="1"/>
</dbReference>